<feature type="non-terminal residue" evidence="1">
    <location>
        <position position="1"/>
    </location>
</feature>
<organism evidence="1 2">
    <name type="scientific">Kibdelosporangium lantanae</name>
    <dbReference type="NCBI Taxonomy" id="1497396"/>
    <lineage>
        <taxon>Bacteria</taxon>
        <taxon>Bacillati</taxon>
        <taxon>Actinomycetota</taxon>
        <taxon>Actinomycetes</taxon>
        <taxon>Pseudonocardiales</taxon>
        <taxon>Pseudonocardiaceae</taxon>
        <taxon>Kibdelosporangium</taxon>
    </lineage>
</organism>
<name>A0ABW3MN45_9PSEU</name>
<protein>
    <submittedName>
        <fullName evidence="1">Uncharacterized protein</fullName>
    </submittedName>
</protein>
<reference evidence="2" key="1">
    <citation type="journal article" date="2019" name="Int. J. Syst. Evol. Microbiol.">
        <title>The Global Catalogue of Microorganisms (GCM) 10K type strain sequencing project: providing services to taxonomists for standard genome sequencing and annotation.</title>
        <authorList>
            <consortium name="The Broad Institute Genomics Platform"/>
            <consortium name="The Broad Institute Genome Sequencing Center for Infectious Disease"/>
            <person name="Wu L."/>
            <person name="Ma J."/>
        </authorList>
    </citation>
    <scope>NUCLEOTIDE SEQUENCE [LARGE SCALE GENOMIC DNA]</scope>
    <source>
        <strain evidence="2">JCM 31486</strain>
    </source>
</reference>
<gene>
    <name evidence="1" type="ORF">ACFQ1S_43945</name>
</gene>
<evidence type="ECO:0000313" key="2">
    <source>
        <dbReference type="Proteomes" id="UP001597045"/>
    </source>
</evidence>
<proteinExistence type="predicted"/>
<comment type="caution">
    <text evidence="1">The sequence shown here is derived from an EMBL/GenBank/DDBJ whole genome shotgun (WGS) entry which is preliminary data.</text>
</comment>
<dbReference type="Proteomes" id="UP001597045">
    <property type="component" value="Unassembled WGS sequence"/>
</dbReference>
<sequence>GAITHPYWLSVALVRLAEFPDLVDVLALPGPGYSDSTMVVAVSDQQFDGAVDKSVLDRIVTSYRQLS</sequence>
<keyword evidence="2" id="KW-1185">Reference proteome</keyword>
<accession>A0ABW3MN45</accession>
<dbReference type="EMBL" id="JBHTIS010004079">
    <property type="protein sequence ID" value="MFD1052036.1"/>
    <property type="molecule type" value="Genomic_DNA"/>
</dbReference>
<evidence type="ECO:0000313" key="1">
    <source>
        <dbReference type="EMBL" id="MFD1052036.1"/>
    </source>
</evidence>